<dbReference type="EMBL" id="BMYF01000024">
    <property type="protein sequence ID" value="GHB49460.1"/>
    <property type="molecule type" value="Genomic_DNA"/>
</dbReference>
<sequence length="195" mass="22434">MNYWLHRISHVAELSYPLLDRGYLTIGFSDFSYKEMIDCVLEDDWAYFNQQFQDFWGRIPRPRHSLWNFLKMSKGDLVVVPSQGTFAVCEIIDQRPLLIAETFSEDLKSWDGKPISTNGIHLISPHGNAFDLGFTRKVKILYKQIPRDKFADAQLTARMKIRQTNAAINDLKTSIETSIENFKKGKSTNGAPIKS</sequence>
<protein>
    <submittedName>
        <fullName evidence="1">Uncharacterized protein</fullName>
    </submittedName>
</protein>
<name>A0A8J3G753_9BACT</name>
<organism evidence="1 2">
    <name type="scientific">Mongoliitalea lutea</name>
    <dbReference type="NCBI Taxonomy" id="849756"/>
    <lineage>
        <taxon>Bacteria</taxon>
        <taxon>Pseudomonadati</taxon>
        <taxon>Bacteroidota</taxon>
        <taxon>Cytophagia</taxon>
        <taxon>Cytophagales</taxon>
        <taxon>Cyclobacteriaceae</taxon>
        <taxon>Mongoliitalea</taxon>
    </lineage>
</organism>
<keyword evidence="2" id="KW-1185">Reference proteome</keyword>
<proteinExistence type="predicted"/>
<gene>
    <name evidence="1" type="ORF">GCM10008106_32720</name>
</gene>
<dbReference type="AlphaFoldDB" id="A0A8J3G753"/>
<reference evidence="1" key="2">
    <citation type="submission" date="2020-09" db="EMBL/GenBank/DDBJ databases">
        <authorList>
            <person name="Sun Q."/>
            <person name="Kim S."/>
        </authorList>
    </citation>
    <scope>NUCLEOTIDE SEQUENCE</scope>
    <source>
        <strain evidence="1">KCTC 23224</strain>
    </source>
</reference>
<reference evidence="1" key="1">
    <citation type="journal article" date="2014" name="Int. J. Syst. Evol. Microbiol.">
        <title>Complete genome sequence of Corynebacterium casei LMG S-19264T (=DSM 44701T), isolated from a smear-ripened cheese.</title>
        <authorList>
            <consortium name="US DOE Joint Genome Institute (JGI-PGF)"/>
            <person name="Walter F."/>
            <person name="Albersmeier A."/>
            <person name="Kalinowski J."/>
            <person name="Ruckert C."/>
        </authorList>
    </citation>
    <scope>NUCLEOTIDE SEQUENCE</scope>
    <source>
        <strain evidence="1">KCTC 23224</strain>
    </source>
</reference>
<accession>A0A8J3G753</accession>
<evidence type="ECO:0000313" key="1">
    <source>
        <dbReference type="EMBL" id="GHB49460.1"/>
    </source>
</evidence>
<dbReference type="RefSeq" id="WP_189585252.1">
    <property type="nucleotide sequence ID" value="NZ_BMYF01000024.1"/>
</dbReference>
<evidence type="ECO:0000313" key="2">
    <source>
        <dbReference type="Proteomes" id="UP000642809"/>
    </source>
</evidence>
<dbReference type="Proteomes" id="UP000642809">
    <property type="component" value="Unassembled WGS sequence"/>
</dbReference>
<comment type="caution">
    <text evidence="1">The sequence shown here is derived from an EMBL/GenBank/DDBJ whole genome shotgun (WGS) entry which is preliminary data.</text>
</comment>